<evidence type="ECO:0000259" key="4">
    <source>
        <dbReference type="PROSITE" id="PS51272"/>
    </source>
</evidence>
<dbReference type="InterPro" id="IPR001119">
    <property type="entry name" value="SLH_dom"/>
</dbReference>
<feature type="domain" description="F5/8 type C" evidence="3">
    <location>
        <begin position="731"/>
        <end position="889"/>
    </location>
</feature>
<dbReference type="InterPro" id="IPR051465">
    <property type="entry name" value="Cell_Envelope_Struct_Comp"/>
</dbReference>
<dbReference type="KEGG" id="ppsc:EHS13_35415"/>
<dbReference type="PROSITE" id="PS51272">
    <property type="entry name" value="SLH"/>
    <property type="match status" value="3"/>
</dbReference>
<dbReference type="Gene3D" id="2.60.120.260">
    <property type="entry name" value="Galactose-binding domain-like"/>
    <property type="match status" value="2"/>
</dbReference>
<dbReference type="Proteomes" id="UP000426246">
    <property type="component" value="Chromosome"/>
</dbReference>
<name>A0A6B8RVJ2_9BACL</name>
<gene>
    <name evidence="5" type="ORF">EHS13_35415</name>
</gene>
<feature type="signal peptide" evidence="2">
    <location>
        <begin position="1"/>
        <end position="27"/>
    </location>
</feature>
<feature type="domain" description="F5/8 type C" evidence="3">
    <location>
        <begin position="553"/>
        <end position="714"/>
    </location>
</feature>
<feature type="domain" description="SLH" evidence="4">
    <location>
        <begin position="27"/>
        <end position="90"/>
    </location>
</feature>
<dbReference type="EMBL" id="CP034235">
    <property type="protein sequence ID" value="QGQ99779.1"/>
    <property type="molecule type" value="Genomic_DNA"/>
</dbReference>
<evidence type="ECO:0000259" key="3">
    <source>
        <dbReference type="PROSITE" id="PS50022"/>
    </source>
</evidence>
<dbReference type="Pfam" id="PF00395">
    <property type="entry name" value="SLH"/>
    <property type="match status" value="3"/>
</dbReference>
<accession>A0A6B8RVJ2</accession>
<dbReference type="Pfam" id="PF00754">
    <property type="entry name" value="F5_F8_type_C"/>
    <property type="match status" value="1"/>
</dbReference>
<keyword evidence="6" id="KW-1185">Reference proteome</keyword>
<keyword evidence="2" id="KW-0732">Signal</keyword>
<evidence type="ECO:0000256" key="2">
    <source>
        <dbReference type="SAM" id="SignalP"/>
    </source>
</evidence>
<dbReference type="SUPFAM" id="SSF49785">
    <property type="entry name" value="Galactose-binding domain-like"/>
    <property type="match status" value="2"/>
</dbReference>
<evidence type="ECO:0000256" key="1">
    <source>
        <dbReference type="SAM" id="MobiDB-lite"/>
    </source>
</evidence>
<dbReference type="RefSeq" id="WP_155704998.1">
    <property type="nucleotide sequence ID" value="NZ_CP034235.1"/>
</dbReference>
<reference evidence="6" key="1">
    <citation type="submission" date="2018-11" db="EMBL/GenBank/DDBJ databases">
        <title>Complete genome sequence of Paenibacillus sp. ML311-T8.</title>
        <authorList>
            <person name="Nam Y.-D."/>
            <person name="Kang J."/>
            <person name="Chung W.-H."/>
            <person name="Park Y.S."/>
        </authorList>
    </citation>
    <scope>NUCLEOTIDE SEQUENCE [LARGE SCALE GENOMIC DNA]</scope>
    <source>
        <strain evidence="6">ML311-T8</strain>
    </source>
</reference>
<feature type="chain" id="PRO_5039630040" evidence="2">
    <location>
        <begin position="28"/>
        <end position="1518"/>
    </location>
</feature>
<feature type="compositionally biased region" description="Low complexity" evidence="1">
    <location>
        <begin position="441"/>
        <end position="452"/>
    </location>
</feature>
<feature type="domain" description="SLH" evidence="4">
    <location>
        <begin position="149"/>
        <end position="212"/>
    </location>
</feature>
<dbReference type="PANTHER" id="PTHR43308">
    <property type="entry name" value="OUTER MEMBRANE PROTEIN ALPHA-RELATED"/>
    <property type="match status" value="1"/>
</dbReference>
<proteinExistence type="predicted"/>
<feature type="region of interest" description="Disordered" evidence="1">
    <location>
        <begin position="426"/>
        <end position="460"/>
    </location>
</feature>
<organism evidence="5 6">
    <name type="scientific">Paenibacillus psychroresistens</name>
    <dbReference type="NCBI Taxonomy" id="1778678"/>
    <lineage>
        <taxon>Bacteria</taxon>
        <taxon>Bacillati</taxon>
        <taxon>Bacillota</taxon>
        <taxon>Bacilli</taxon>
        <taxon>Bacillales</taxon>
        <taxon>Paenibacillaceae</taxon>
        <taxon>Paenibacillus</taxon>
    </lineage>
</organism>
<evidence type="ECO:0000313" key="5">
    <source>
        <dbReference type="EMBL" id="QGQ99779.1"/>
    </source>
</evidence>
<dbReference type="InterPro" id="IPR008979">
    <property type="entry name" value="Galactose-bd-like_sf"/>
</dbReference>
<dbReference type="OrthoDB" id="9765957at2"/>
<protein>
    <submittedName>
        <fullName evidence="5">DUF4457 domain-containing protein</fullName>
    </submittedName>
</protein>
<dbReference type="Pfam" id="PF22633">
    <property type="entry name" value="F5_F8_type_C_2"/>
    <property type="match status" value="1"/>
</dbReference>
<dbReference type="PROSITE" id="PS50022">
    <property type="entry name" value="FA58C_3"/>
    <property type="match status" value="2"/>
</dbReference>
<sequence>MANQIVRKTLVYFLMLCLMFTSFSVSYAQSAQSDIQGHWAENQLNSWKDQGFLKGYPDGSMKPDLSITRAEFMALVNNSFGFTEKAEFHFSDVKSTDWFYSQVAIAVKAGYIKGYADGTAGSNKPISRQEVAAVVSTLLNLKATDNQAALDFVDADKIPSWSKEAIQANVFKQIMQGSPDKMFKPLNPITRAEAVVTLDRAIQAKTGIYKTAGTYGPTAGAETFTGNVTINVPGVTLRNTVISGNLILGKGIASGDATLAGVTVKGTTTVNGGSVNSIHLEDSTLADVIIDKADSAVRVVAEGSTKVGSVTVKTSAILEENSASGSAAGVGFGDVILSEALPKGSDVTLKGSFGKLDVQAKDIHINVPAGQINEIVIHQGATGVDLDLSSGVTINNLQINAVLVVTGEGKITAVDEKVAGSTFVTIPSSSVTPAPTPSASPAPVSSSAPTAPGDSKSHETNINVISGKEAVVTGIWPGTIRVAFSTSVSQVMAAVYATDNSTQTYEVLTATGGTKISTGTTVLMTTNVLKVTAADLSTTAEYAITVNPVGDTTMLIPVATTTGSETSLNRAFYATNNSGMSGYYGDQDSHDNDANGATMWLTNDNPGANNWIKVDLGAVYPLGNMLVWNYNQPDATNSGIKNAQVLYSTDGSTWASLGGSGTTQQFAQASGSVTDKADTAIEFNGLAARYVKIVPNEAAGDGNWGAADPTTFGLSQIRVYRYTSNITAVDQNVTVLDVTAGSTDSENTPAINTINNYGMSGVSGKTDSHNNTATAMWMTPLNPGANNWIKFDLGGTYPLSEMHVWNHNAQTGEYGIKNAQVQYSVDGRTWTTLGSYQFAKASGSAAEGPTDLIGGGVVDFNAASVRYVKIVPDVAAGNGNWGSDAVFGLSQVRFYSAAGTIIEPARDWTDLLTKTSGWTGSDGIYTIAYNGYDAPGKADLTKTLFLFSDTFVGHANPTSKHRDVSDFTNNTLGILNGANPDPAAMDFIWGKEVDGKTNSGLFVPHTAHSTPENWYWLQDGIKLNNNVYISAMNVAPDLTQAPGWQFKVERVSMIKVPLINGNLEVENQTQVDTDLLYHTDLDFGTGALLALENQFGAGFMPNTTEAGAPNPDGYIYTYGYQTFVGLRGLLVARVLPADFEDQSKWQFYSNSGWTSDISAAKVISDSAIDVSPELSVNPIIGGPNNGKYRLVYSTGLFSADHGLLKESIGDTPVGPFGPPTTLFYTPEDKSSAADTFIYNAKAHPNISKPGELLISYNVNSTQDSGNVHYANGDLYHPRFVKMRQIYSGTNTGIAATTGQGAVVRRIGAGVINIVEGSTVNSLKSAVYSADGSTQTYDVYTDDSLSTPITVGTALLSEGNIFKVTAADNVTNAVYSIHLKSLIASTNTEIGVKAGKEAIVTEIGAGTIKIGYGSTASSVTSAVYAMDDSDQTYEIYTADGRTLISGAAKIEDGYVLKVTADDFTTIANYTIAVNPTSTVVNDSGMSGPNRKNDTHGNNYTSMWKTTDDFNNWSIFRRFL</sequence>
<dbReference type="PANTHER" id="PTHR43308:SF5">
    <property type="entry name" value="S-LAYER PROTEIN _ PEPTIDOGLYCAN ENDO-BETA-N-ACETYLGLUCOSAMINIDASE"/>
    <property type="match status" value="1"/>
</dbReference>
<dbReference type="InterPro" id="IPR000421">
    <property type="entry name" value="FA58C"/>
</dbReference>
<evidence type="ECO:0000313" key="6">
    <source>
        <dbReference type="Proteomes" id="UP000426246"/>
    </source>
</evidence>
<feature type="domain" description="SLH" evidence="4">
    <location>
        <begin position="91"/>
        <end position="147"/>
    </location>
</feature>